<dbReference type="InterPro" id="IPR046980">
    <property type="entry name" value="KefG/KefF"/>
</dbReference>
<dbReference type="GO" id="GO:0003955">
    <property type="term" value="F:NAD(P)H dehydrogenase (quinone) activity"/>
    <property type="evidence" value="ECO:0007669"/>
    <property type="project" value="TreeGrafter"/>
</dbReference>
<dbReference type="InterPro" id="IPR029039">
    <property type="entry name" value="Flavoprotein-like_sf"/>
</dbReference>
<dbReference type="GO" id="GO:0009055">
    <property type="term" value="F:electron transfer activity"/>
    <property type="evidence" value="ECO:0007669"/>
    <property type="project" value="TreeGrafter"/>
</dbReference>
<proteinExistence type="predicted"/>
<comment type="caution">
    <text evidence="4">The sequence shown here is derived from an EMBL/GenBank/DDBJ whole genome shotgun (WGS) entry which is preliminary data.</text>
</comment>
<dbReference type="InterPro" id="IPR003680">
    <property type="entry name" value="Flavodoxin_fold"/>
</dbReference>
<evidence type="ECO:0000313" key="4">
    <source>
        <dbReference type="EMBL" id="OPH53348.1"/>
    </source>
</evidence>
<dbReference type="OrthoDB" id="9798454at2"/>
<evidence type="ECO:0000256" key="2">
    <source>
        <dbReference type="SAM" id="MobiDB-lite"/>
    </source>
</evidence>
<organism evidence="4 5">
    <name type="scientific">Paenibacillus ferrarius</name>
    <dbReference type="NCBI Taxonomy" id="1469647"/>
    <lineage>
        <taxon>Bacteria</taxon>
        <taxon>Bacillati</taxon>
        <taxon>Bacillota</taxon>
        <taxon>Bacilli</taxon>
        <taxon>Bacillales</taxon>
        <taxon>Paenibacillaceae</taxon>
        <taxon>Paenibacillus</taxon>
    </lineage>
</organism>
<keyword evidence="1" id="KW-0560">Oxidoreductase</keyword>
<evidence type="ECO:0000259" key="3">
    <source>
        <dbReference type="Pfam" id="PF02525"/>
    </source>
</evidence>
<dbReference type="Pfam" id="PF02525">
    <property type="entry name" value="Flavodoxin_2"/>
    <property type="match status" value="1"/>
</dbReference>
<name>A0A1V4HEU8_9BACL</name>
<evidence type="ECO:0000256" key="1">
    <source>
        <dbReference type="ARBA" id="ARBA00023002"/>
    </source>
</evidence>
<dbReference type="Proteomes" id="UP000190626">
    <property type="component" value="Unassembled WGS sequence"/>
</dbReference>
<feature type="region of interest" description="Disordered" evidence="2">
    <location>
        <begin position="86"/>
        <end position="109"/>
    </location>
</feature>
<dbReference type="SUPFAM" id="SSF52218">
    <property type="entry name" value="Flavoproteins"/>
    <property type="match status" value="1"/>
</dbReference>
<accession>A0A1V4HEU8</accession>
<sequence>MKILVVLAHPNLAESRVNRRLAHEMEQQENVTVHRLYDVYSDEQINVAAEQQLWEAHDRIILQFPFYWISPPRHMQHMRWTQRLRRGLKPGNDHQLSDPIKAKNLQSLG</sequence>
<evidence type="ECO:0000313" key="5">
    <source>
        <dbReference type="Proteomes" id="UP000190626"/>
    </source>
</evidence>
<dbReference type="STRING" id="1469647.BC351_05585"/>
<reference evidence="5" key="1">
    <citation type="submission" date="2016-07" db="EMBL/GenBank/DDBJ databases">
        <authorList>
            <person name="Florea S."/>
            <person name="Webb J.S."/>
            <person name="Jaromczyk J."/>
            <person name="Schardl C.L."/>
        </authorList>
    </citation>
    <scope>NUCLEOTIDE SEQUENCE [LARGE SCALE GENOMIC DNA]</scope>
    <source>
        <strain evidence="5">CY1</strain>
    </source>
</reference>
<keyword evidence="5" id="KW-1185">Reference proteome</keyword>
<dbReference type="PANTHER" id="PTHR47307">
    <property type="entry name" value="GLUTATHIONE-REGULATED POTASSIUM-EFFLUX SYSTEM ANCILLARY PROTEIN KEFG"/>
    <property type="match status" value="1"/>
</dbReference>
<dbReference type="GO" id="GO:0010181">
    <property type="term" value="F:FMN binding"/>
    <property type="evidence" value="ECO:0007669"/>
    <property type="project" value="TreeGrafter"/>
</dbReference>
<protein>
    <recommendedName>
        <fullName evidence="3">Flavodoxin-like fold domain-containing protein</fullName>
    </recommendedName>
</protein>
<dbReference type="Gene3D" id="3.40.50.360">
    <property type="match status" value="1"/>
</dbReference>
<gene>
    <name evidence="4" type="ORF">BC351_05585</name>
</gene>
<feature type="domain" description="Flavodoxin-like fold" evidence="3">
    <location>
        <begin position="1"/>
        <end position="75"/>
    </location>
</feature>
<dbReference type="PANTHER" id="PTHR47307:SF1">
    <property type="entry name" value="GLUTATHIONE-REGULATED POTASSIUM-EFFLUX SYSTEM ANCILLARY PROTEIN KEFG"/>
    <property type="match status" value="1"/>
</dbReference>
<dbReference type="EMBL" id="MBTG01000023">
    <property type="protein sequence ID" value="OPH53348.1"/>
    <property type="molecule type" value="Genomic_DNA"/>
</dbReference>
<dbReference type="AlphaFoldDB" id="A0A1V4HEU8"/>